<gene>
    <name evidence="2" type="ORF">AB0I48_12275</name>
</gene>
<evidence type="ECO:0000313" key="3">
    <source>
        <dbReference type="Proteomes" id="UP001551695"/>
    </source>
</evidence>
<dbReference type="Proteomes" id="UP001551695">
    <property type="component" value="Unassembled WGS sequence"/>
</dbReference>
<dbReference type="RefSeq" id="WP_357782994.1">
    <property type="nucleotide sequence ID" value="NZ_JBFAKC010000005.1"/>
</dbReference>
<dbReference type="Pfam" id="PF19927">
    <property type="entry name" value="DUF6390"/>
    <property type="match status" value="1"/>
</dbReference>
<protein>
    <submittedName>
        <fullName evidence="2">DUF6390 family protein</fullName>
    </submittedName>
</protein>
<sequence length="274" mass="29520">MIGGRADARADGHPTNDASAPEVVAGSGADVFARFAYAPNDLGYCGPPDATALREGTAAQVRAAARRFSGAWPYLRVMARMTGIADPLDRRLVESYWLGGGLGADLDREAFAHELLAVLGPAAGHYWKHLTPDLAREAAPNHCFHVFGVYPWSRLLGVGSGEHPLRILDDCRITWGVVRARRGDEISVECRRLLLDGSRLRLSAPETRSVAAVSSARRLATEADVGDRVALHWGRVCGRIDESRARVLAEATEHQLRVTNTRLAAGLDVGASGR</sequence>
<feature type="compositionally biased region" description="Basic and acidic residues" evidence="1">
    <location>
        <begin position="1"/>
        <end position="14"/>
    </location>
</feature>
<dbReference type="InterPro" id="IPR045660">
    <property type="entry name" value="DUF6390"/>
</dbReference>
<keyword evidence="3" id="KW-1185">Reference proteome</keyword>
<organism evidence="2 3">
    <name type="scientific">Nocardia aurea</name>
    <dbReference type="NCBI Taxonomy" id="2144174"/>
    <lineage>
        <taxon>Bacteria</taxon>
        <taxon>Bacillati</taxon>
        <taxon>Actinomycetota</taxon>
        <taxon>Actinomycetes</taxon>
        <taxon>Mycobacteriales</taxon>
        <taxon>Nocardiaceae</taxon>
        <taxon>Nocardia</taxon>
    </lineage>
</organism>
<proteinExistence type="predicted"/>
<evidence type="ECO:0000313" key="2">
    <source>
        <dbReference type="EMBL" id="MEV0708334.1"/>
    </source>
</evidence>
<comment type="caution">
    <text evidence="2">The sequence shown here is derived from an EMBL/GenBank/DDBJ whole genome shotgun (WGS) entry which is preliminary data.</text>
</comment>
<evidence type="ECO:0000256" key="1">
    <source>
        <dbReference type="SAM" id="MobiDB-lite"/>
    </source>
</evidence>
<accession>A0ABV3FSE0</accession>
<reference evidence="2 3" key="1">
    <citation type="submission" date="2024-06" db="EMBL/GenBank/DDBJ databases">
        <title>The Natural Products Discovery Center: Release of the First 8490 Sequenced Strains for Exploring Actinobacteria Biosynthetic Diversity.</title>
        <authorList>
            <person name="Kalkreuter E."/>
            <person name="Kautsar S.A."/>
            <person name="Yang D."/>
            <person name="Bader C.D."/>
            <person name="Teijaro C.N."/>
            <person name="Fluegel L."/>
            <person name="Davis C.M."/>
            <person name="Simpson J.R."/>
            <person name="Lauterbach L."/>
            <person name="Steele A.D."/>
            <person name="Gui C."/>
            <person name="Meng S."/>
            <person name="Li G."/>
            <person name="Viehrig K."/>
            <person name="Ye F."/>
            <person name="Su P."/>
            <person name="Kiefer A.F."/>
            <person name="Nichols A."/>
            <person name="Cepeda A.J."/>
            <person name="Yan W."/>
            <person name="Fan B."/>
            <person name="Jiang Y."/>
            <person name="Adhikari A."/>
            <person name="Zheng C.-J."/>
            <person name="Schuster L."/>
            <person name="Cowan T.M."/>
            <person name="Smanski M.J."/>
            <person name="Chevrette M.G."/>
            <person name="De Carvalho L.P.S."/>
            <person name="Shen B."/>
        </authorList>
    </citation>
    <scope>NUCLEOTIDE SEQUENCE [LARGE SCALE GENOMIC DNA]</scope>
    <source>
        <strain evidence="2 3">NPDC050403</strain>
    </source>
</reference>
<dbReference type="EMBL" id="JBFAKC010000005">
    <property type="protein sequence ID" value="MEV0708334.1"/>
    <property type="molecule type" value="Genomic_DNA"/>
</dbReference>
<name>A0ABV3FSE0_9NOCA</name>
<feature type="region of interest" description="Disordered" evidence="1">
    <location>
        <begin position="1"/>
        <end position="21"/>
    </location>
</feature>